<evidence type="ECO:0000313" key="15">
    <source>
        <dbReference type="Proteomes" id="UP000249842"/>
    </source>
</evidence>
<dbReference type="GO" id="GO:0015344">
    <property type="term" value="F:siderophore uptake transmembrane transporter activity"/>
    <property type="evidence" value="ECO:0007669"/>
    <property type="project" value="TreeGrafter"/>
</dbReference>
<dbReference type="Gene3D" id="2.170.130.10">
    <property type="entry name" value="TonB-dependent receptor, plug domain"/>
    <property type="match status" value="1"/>
</dbReference>
<dbReference type="PROSITE" id="PS52016">
    <property type="entry name" value="TONB_DEPENDENT_REC_3"/>
    <property type="match status" value="1"/>
</dbReference>
<evidence type="ECO:0000256" key="3">
    <source>
        <dbReference type="ARBA" id="ARBA00022452"/>
    </source>
</evidence>
<dbReference type="SUPFAM" id="SSF56935">
    <property type="entry name" value="Porins"/>
    <property type="match status" value="1"/>
</dbReference>
<evidence type="ECO:0000313" key="14">
    <source>
        <dbReference type="EMBL" id="RAK58395.1"/>
    </source>
</evidence>
<feature type="domain" description="TonB-dependent receptor-like beta-barrel" evidence="12">
    <location>
        <begin position="256"/>
        <end position="635"/>
    </location>
</feature>
<dbReference type="InterPro" id="IPR012910">
    <property type="entry name" value="Plug_dom"/>
</dbReference>
<evidence type="ECO:0000259" key="12">
    <source>
        <dbReference type="Pfam" id="PF00593"/>
    </source>
</evidence>
<evidence type="ECO:0000256" key="8">
    <source>
        <dbReference type="ARBA" id="ARBA00023170"/>
    </source>
</evidence>
<evidence type="ECO:0000256" key="1">
    <source>
        <dbReference type="ARBA" id="ARBA00004571"/>
    </source>
</evidence>
<dbReference type="InterPro" id="IPR000531">
    <property type="entry name" value="Beta-barrel_TonB"/>
</dbReference>
<evidence type="ECO:0000256" key="9">
    <source>
        <dbReference type="ARBA" id="ARBA00023237"/>
    </source>
</evidence>
<keyword evidence="3 10" id="KW-1134">Transmembrane beta strand</keyword>
<dbReference type="Gene3D" id="2.40.170.20">
    <property type="entry name" value="TonB-dependent receptor, beta-barrel domain"/>
    <property type="match status" value="1"/>
</dbReference>
<evidence type="ECO:0000256" key="2">
    <source>
        <dbReference type="ARBA" id="ARBA00022448"/>
    </source>
</evidence>
<keyword evidence="8 14" id="KW-0675">Receptor</keyword>
<comment type="caution">
    <text evidence="14">The sequence shown here is derived from an EMBL/GenBank/DDBJ whole genome shotgun (WGS) entry which is preliminary data.</text>
</comment>
<dbReference type="InterPro" id="IPR037066">
    <property type="entry name" value="Plug_dom_sf"/>
</dbReference>
<evidence type="ECO:0000256" key="11">
    <source>
        <dbReference type="RuleBase" id="RU003357"/>
    </source>
</evidence>
<proteinExistence type="inferred from homology"/>
<keyword evidence="15" id="KW-1185">Reference proteome</keyword>
<dbReference type="AlphaFoldDB" id="A0A328AVY1"/>
<comment type="similarity">
    <text evidence="10 11">Belongs to the TonB-dependent receptor family.</text>
</comment>
<evidence type="ECO:0000256" key="5">
    <source>
        <dbReference type="ARBA" id="ARBA00022729"/>
    </source>
</evidence>
<sequence length="666" mass="69123">MPVDLPPPHDVEAVVVYAPRLAPLAGEAAFDAVQIGPEILKINPRLDEALKQSPGLSLFRRTGSGAANPTTQGLSLRSIAGSGAGRALVTLDGAPVNDPFGGWVIWTALPAEGLDGATIVRGAGAGPYGAGALTGVVALQERGAVDGLAALDVSAGERGSYRAAVSGGGPGVLLTASAETSDGYTPVRGAQRGAADQPLTLQDESFAFRVQHEINGIQAAARLGAYEERRGAGLIGARSIASGASATFTLAKPAAEGVGGWRLQAWARASDLANSSVAVAAGRATTTPANDQYATPAQGYGVNAALQGVLGLVEWEAGVDGRLTTGVEHERFRYINGAYTMGRDAGGQTTVAGVYLDTSLDQGPWLLTAGARVDAWGNSNANRHEYTLATGATTLNQSTPDASGTTPTARAGIRYTFTPDLWLRGAAYAGFRPPTLNELYRPFRVGNDVTEANPTLRPETLQGIEAGAGGDGPVRWSATLFYNRVEDPITNVTVGVGPATFPTAGFIPAGGTLRQRQNAGKINAYGLEGEASGEFAATLAWRAAFSATHARVDGGSTAPQLTGLRPAQAPDLTVTGGLDWRPLERLTLSADARYESVRYDDDQNTRRLAPGVEVDARAAWRIAPSSEVYVAVDNLGDAGIVTAQTADGINSYAQPRTFRVGFAYRR</sequence>
<feature type="domain" description="TonB-dependent receptor plug" evidence="13">
    <location>
        <begin position="45"/>
        <end position="136"/>
    </location>
</feature>
<accession>A0A328AVY1</accession>
<dbReference type="Pfam" id="PF07715">
    <property type="entry name" value="Plug"/>
    <property type="match status" value="1"/>
</dbReference>
<keyword evidence="5" id="KW-0732">Signal</keyword>
<protein>
    <submittedName>
        <fullName evidence="14">TonB-dependent receptor</fullName>
    </submittedName>
</protein>
<dbReference type="OrthoDB" id="7374174at2"/>
<dbReference type="EMBL" id="QFYP01000001">
    <property type="protein sequence ID" value="RAK58395.1"/>
    <property type="molecule type" value="Genomic_DNA"/>
</dbReference>
<keyword evidence="6 11" id="KW-0798">TonB box</keyword>
<dbReference type="GO" id="GO:0044718">
    <property type="term" value="P:siderophore transmembrane transport"/>
    <property type="evidence" value="ECO:0007669"/>
    <property type="project" value="TreeGrafter"/>
</dbReference>
<dbReference type="InterPro" id="IPR039426">
    <property type="entry name" value="TonB-dep_rcpt-like"/>
</dbReference>
<reference evidence="15" key="1">
    <citation type="submission" date="2018-05" db="EMBL/GenBank/DDBJ databases">
        <authorList>
            <person name="Li X."/>
        </authorList>
    </citation>
    <scope>NUCLEOTIDE SEQUENCE [LARGE SCALE GENOMIC DNA]</scope>
    <source>
        <strain evidence="15">HKS-05</strain>
    </source>
</reference>
<keyword evidence="7 10" id="KW-0472">Membrane</keyword>
<comment type="subcellular location">
    <subcellularLocation>
        <location evidence="1 10">Cell outer membrane</location>
        <topology evidence="1 10">Multi-pass membrane protein</topology>
    </subcellularLocation>
</comment>
<evidence type="ECO:0000259" key="13">
    <source>
        <dbReference type="Pfam" id="PF07715"/>
    </source>
</evidence>
<dbReference type="GO" id="GO:0009279">
    <property type="term" value="C:cell outer membrane"/>
    <property type="evidence" value="ECO:0007669"/>
    <property type="project" value="UniProtKB-SubCell"/>
</dbReference>
<dbReference type="InterPro" id="IPR036942">
    <property type="entry name" value="Beta-barrel_TonB_sf"/>
</dbReference>
<dbReference type="PANTHER" id="PTHR30069:SF29">
    <property type="entry name" value="HEMOGLOBIN AND HEMOGLOBIN-HAPTOGLOBIN-BINDING PROTEIN 1-RELATED"/>
    <property type="match status" value="1"/>
</dbReference>
<keyword evidence="2 10" id="KW-0813">Transport</keyword>
<evidence type="ECO:0000256" key="7">
    <source>
        <dbReference type="ARBA" id="ARBA00023136"/>
    </source>
</evidence>
<evidence type="ECO:0000256" key="10">
    <source>
        <dbReference type="PROSITE-ProRule" id="PRU01360"/>
    </source>
</evidence>
<gene>
    <name evidence="14" type="ORF">DJ021_00510</name>
</gene>
<evidence type="ECO:0000256" key="4">
    <source>
        <dbReference type="ARBA" id="ARBA00022692"/>
    </source>
</evidence>
<evidence type="ECO:0000256" key="6">
    <source>
        <dbReference type="ARBA" id="ARBA00023077"/>
    </source>
</evidence>
<dbReference type="PANTHER" id="PTHR30069">
    <property type="entry name" value="TONB-DEPENDENT OUTER MEMBRANE RECEPTOR"/>
    <property type="match status" value="1"/>
</dbReference>
<keyword evidence="4 10" id="KW-0812">Transmembrane</keyword>
<name>A0A328AVY1_9CAUL</name>
<organism evidence="14 15">
    <name type="scientific">Phenylobacterium hankyongense</name>
    <dbReference type="NCBI Taxonomy" id="1813876"/>
    <lineage>
        <taxon>Bacteria</taxon>
        <taxon>Pseudomonadati</taxon>
        <taxon>Pseudomonadota</taxon>
        <taxon>Alphaproteobacteria</taxon>
        <taxon>Caulobacterales</taxon>
        <taxon>Caulobacteraceae</taxon>
        <taxon>Phenylobacterium</taxon>
    </lineage>
</organism>
<dbReference type="Proteomes" id="UP000249842">
    <property type="component" value="Unassembled WGS sequence"/>
</dbReference>
<dbReference type="Pfam" id="PF00593">
    <property type="entry name" value="TonB_dep_Rec_b-barrel"/>
    <property type="match status" value="1"/>
</dbReference>
<dbReference type="RefSeq" id="WP_111455667.1">
    <property type="nucleotide sequence ID" value="NZ_QFYP01000001.1"/>
</dbReference>
<keyword evidence="9 10" id="KW-0998">Cell outer membrane</keyword>